<evidence type="ECO:0008006" key="4">
    <source>
        <dbReference type="Google" id="ProtNLM"/>
    </source>
</evidence>
<dbReference type="EMBL" id="BDRX01000176">
    <property type="protein sequence ID" value="GBF99849.1"/>
    <property type="molecule type" value="Genomic_DNA"/>
</dbReference>
<gene>
    <name evidence="2" type="ORF">Rsub_12549</name>
</gene>
<dbReference type="GO" id="GO:0051301">
    <property type="term" value="P:cell division"/>
    <property type="evidence" value="ECO:0007669"/>
    <property type="project" value="InterPro"/>
</dbReference>
<dbReference type="Proteomes" id="UP000247498">
    <property type="component" value="Unassembled WGS sequence"/>
</dbReference>
<dbReference type="InParanoid" id="A0A2V0PJY1"/>
<protein>
    <recommendedName>
        <fullName evidence="4">Spindle and kinetochore-associated protein 1</fullName>
    </recommendedName>
</protein>
<dbReference type="GO" id="GO:0000940">
    <property type="term" value="C:outer kinetochore"/>
    <property type="evidence" value="ECO:0007669"/>
    <property type="project" value="TreeGrafter"/>
</dbReference>
<dbReference type="Pfam" id="PF07160">
    <property type="entry name" value="SKA1"/>
    <property type="match status" value="1"/>
</dbReference>
<dbReference type="OrthoDB" id="5962at2759"/>
<comment type="similarity">
    <text evidence="1">Belongs to the SKA1 family.</text>
</comment>
<evidence type="ECO:0000313" key="3">
    <source>
        <dbReference type="Proteomes" id="UP000247498"/>
    </source>
</evidence>
<proteinExistence type="inferred from homology"/>
<dbReference type="GO" id="GO:0031110">
    <property type="term" value="P:regulation of microtubule polymerization or depolymerization"/>
    <property type="evidence" value="ECO:0007669"/>
    <property type="project" value="TreeGrafter"/>
</dbReference>
<evidence type="ECO:0000256" key="1">
    <source>
        <dbReference type="ARBA" id="ARBA00006836"/>
    </source>
</evidence>
<dbReference type="GO" id="GO:0072686">
    <property type="term" value="C:mitotic spindle"/>
    <property type="evidence" value="ECO:0007669"/>
    <property type="project" value="TreeGrafter"/>
</dbReference>
<dbReference type="GO" id="GO:0008017">
    <property type="term" value="F:microtubule binding"/>
    <property type="evidence" value="ECO:0007669"/>
    <property type="project" value="InterPro"/>
</dbReference>
<dbReference type="PANTHER" id="PTHR28573:SF1">
    <property type="entry name" value="SPINDLE AND KINETOCHORE-ASSOCIATED PROTEIN 1"/>
    <property type="match status" value="1"/>
</dbReference>
<dbReference type="GO" id="GO:0005876">
    <property type="term" value="C:spindle microtubule"/>
    <property type="evidence" value="ECO:0007669"/>
    <property type="project" value="TreeGrafter"/>
</dbReference>
<dbReference type="FunCoup" id="A0A2V0PJY1">
    <property type="interactions" value="461"/>
</dbReference>
<sequence length="339" mass="36241">MDREPLRDTDAYLRGGSASMALFPDENNPRGAASSFQELSQAFSQRITELQQLMCLRIEDHAKQFFLADLQGLEASVRALERTFKDIREHLARENAAVPKARALLQAARQQQANLLQIAANLPAHLPSNQQGAALTGAKPAPGDAAAAAAAAAAGAAQRRTAAAPAAAAAAPAAGGDDAVGAAARRRDALGGAGSGSFSSIVAPRWYVTQAELSSLATYMRGRLTLERVNSALDETALHAEQIARWMALVRSHEAKRVPVDERRRATEMFHGLAGREGIRGNYWFTETELRNGVALRPDKTGKGLLMVLRHLGRISEVRANVEGLGGSLVVYVLARPNE</sequence>
<dbReference type="InterPro" id="IPR042031">
    <property type="entry name" value="SKA1_MBD_sf"/>
</dbReference>
<dbReference type="GO" id="GO:0000278">
    <property type="term" value="P:mitotic cell cycle"/>
    <property type="evidence" value="ECO:0007669"/>
    <property type="project" value="TreeGrafter"/>
</dbReference>
<reference evidence="2 3" key="1">
    <citation type="journal article" date="2018" name="Sci. Rep.">
        <title>Raphidocelis subcapitata (=Pseudokirchneriella subcapitata) provides an insight into genome evolution and environmental adaptations in the Sphaeropleales.</title>
        <authorList>
            <person name="Suzuki S."/>
            <person name="Yamaguchi H."/>
            <person name="Nakajima N."/>
            <person name="Kawachi M."/>
        </authorList>
    </citation>
    <scope>NUCLEOTIDE SEQUENCE [LARGE SCALE GENOMIC DNA]</scope>
    <source>
        <strain evidence="2 3">NIES-35</strain>
    </source>
</reference>
<keyword evidence="3" id="KW-1185">Reference proteome</keyword>
<comment type="caution">
    <text evidence="2">The sequence shown here is derived from an EMBL/GenBank/DDBJ whole genome shotgun (WGS) entry which is preliminary data.</text>
</comment>
<dbReference type="PANTHER" id="PTHR28573">
    <property type="entry name" value="SPINDLE AND KINETOCHORE-ASSOCIATED PROTEIN 1"/>
    <property type="match status" value="1"/>
</dbReference>
<organism evidence="2 3">
    <name type="scientific">Raphidocelis subcapitata</name>
    <dbReference type="NCBI Taxonomy" id="307507"/>
    <lineage>
        <taxon>Eukaryota</taxon>
        <taxon>Viridiplantae</taxon>
        <taxon>Chlorophyta</taxon>
        <taxon>core chlorophytes</taxon>
        <taxon>Chlorophyceae</taxon>
        <taxon>CS clade</taxon>
        <taxon>Sphaeropleales</taxon>
        <taxon>Selenastraceae</taxon>
        <taxon>Raphidocelis</taxon>
    </lineage>
</organism>
<dbReference type="GO" id="GO:0007059">
    <property type="term" value="P:chromosome segregation"/>
    <property type="evidence" value="ECO:0007669"/>
    <property type="project" value="InterPro"/>
</dbReference>
<dbReference type="InterPro" id="IPR009829">
    <property type="entry name" value="SKA1"/>
</dbReference>
<name>A0A2V0PJY1_9CHLO</name>
<dbReference type="STRING" id="307507.A0A2V0PJY1"/>
<dbReference type="Gene3D" id="1.10.10.1890">
    <property type="entry name" value="Ska1 microtubule binding domain-like"/>
    <property type="match status" value="1"/>
</dbReference>
<dbReference type="AlphaFoldDB" id="A0A2V0PJY1"/>
<evidence type="ECO:0000313" key="2">
    <source>
        <dbReference type="EMBL" id="GBF99849.1"/>
    </source>
</evidence>
<accession>A0A2V0PJY1</accession>